<feature type="domain" description="RING-type" evidence="17">
    <location>
        <begin position="89"/>
        <end position="131"/>
    </location>
</feature>
<dbReference type="Gene3D" id="3.30.40.10">
    <property type="entry name" value="Zinc/RING finger domain, C3HC4 (zinc finger)"/>
    <property type="match status" value="1"/>
</dbReference>
<dbReference type="EC" id="2.3.2.27" evidence="4"/>
<evidence type="ECO:0000256" key="14">
    <source>
        <dbReference type="PROSITE-ProRule" id="PRU00175"/>
    </source>
</evidence>
<accession>A0ABQ9MYU9</accession>
<dbReference type="EMBL" id="JARPOI010000003">
    <property type="protein sequence ID" value="KAJ9185193.1"/>
    <property type="molecule type" value="Genomic_DNA"/>
</dbReference>
<evidence type="ECO:0000256" key="9">
    <source>
        <dbReference type="ARBA" id="ARBA00022786"/>
    </source>
</evidence>
<evidence type="ECO:0000313" key="19">
    <source>
        <dbReference type="Proteomes" id="UP001174677"/>
    </source>
</evidence>
<comment type="catalytic activity">
    <reaction evidence="1">
        <text>S-ubiquitinyl-[E2 ubiquitin-conjugating enzyme]-L-cysteine + [acceptor protein]-L-lysine = [E2 ubiquitin-conjugating enzyme]-L-cysteine + N(6)-ubiquitinyl-[acceptor protein]-L-lysine.</text>
        <dbReference type="EC" id="2.3.2.27"/>
    </reaction>
</comment>
<evidence type="ECO:0000256" key="7">
    <source>
        <dbReference type="ARBA" id="ARBA00022723"/>
    </source>
</evidence>
<organism evidence="18 19">
    <name type="scientific">Hevea brasiliensis</name>
    <name type="common">Para rubber tree</name>
    <name type="synonym">Siphonia brasiliensis</name>
    <dbReference type="NCBI Taxonomy" id="3981"/>
    <lineage>
        <taxon>Eukaryota</taxon>
        <taxon>Viridiplantae</taxon>
        <taxon>Streptophyta</taxon>
        <taxon>Embryophyta</taxon>
        <taxon>Tracheophyta</taxon>
        <taxon>Spermatophyta</taxon>
        <taxon>Magnoliopsida</taxon>
        <taxon>eudicotyledons</taxon>
        <taxon>Gunneridae</taxon>
        <taxon>Pentapetalae</taxon>
        <taxon>rosids</taxon>
        <taxon>fabids</taxon>
        <taxon>Malpighiales</taxon>
        <taxon>Euphorbiaceae</taxon>
        <taxon>Crotonoideae</taxon>
        <taxon>Micrandreae</taxon>
        <taxon>Hevea</taxon>
    </lineage>
</organism>
<dbReference type="CDD" id="cd16461">
    <property type="entry name" value="RING-H2_EL5-like"/>
    <property type="match status" value="1"/>
</dbReference>
<comment type="similarity">
    <text evidence="13">Belongs to the RING-type zinc finger family. ATL subfamily.</text>
</comment>
<dbReference type="InterPro" id="IPR044600">
    <property type="entry name" value="ATL1/ATL16-like"/>
</dbReference>
<sequence length="164" mass="18250">MDREHNHEVKFSPILIGLCGILSGAIMVATLHCIAAGCRSRSGRFTNSPTPGRPQNTADRRERTSGTPNSTVIEVPLGRYSKECNEEICSVCLCEFNEGEQIRELPECLHMFHVSCIDMWLNSHSNCPICRTITVSTQQNVVVLVPDSGEIQLRELHQQPDFGV</sequence>
<keyword evidence="8 14" id="KW-0863">Zinc-finger</keyword>
<evidence type="ECO:0000313" key="18">
    <source>
        <dbReference type="EMBL" id="KAJ9185193.1"/>
    </source>
</evidence>
<dbReference type="Pfam" id="PF13639">
    <property type="entry name" value="zf-RING_2"/>
    <property type="match status" value="1"/>
</dbReference>
<evidence type="ECO:0000256" key="10">
    <source>
        <dbReference type="ARBA" id="ARBA00022833"/>
    </source>
</evidence>
<reference evidence="18" key="1">
    <citation type="journal article" date="2023" name="Plant Biotechnol. J.">
        <title>Chromosome-level wild Hevea brasiliensis genome provides new tools for genomic-assisted breeding and valuable loci to elevate rubber yield.</title>
        <authorList>
            <person name="Cheng H."/>
            <person name="Song X."/>
            <person name="Hu Y."/>
            <person name="Wu T."/>
            <person name="Yang Q."/>
            <person name="An Z."/>
            <person name="Feng S."/>
            <person name="Deng Z."/>
            <person name="Wu W."/>
            <person name="Zeng X."/>
            <person name="Tu M."/>
            <person name="Wang X."/>
            <person name="Huang H."/>
        </authorList>
    </citation>
    <scope>NUCLEOTIDE SEQUENCE</scope>
    <source>
        <strain evidence="18">MT/VB/25A 57/8</strain>
    </source>
</reference>
<gene>
    <name evidence="18" type="ORF">P3X46_004851</name>
</gene>
<keyword evidence="6 16" id="KW-0812">Transmembrane</keyword>
<feature type="region of interest" description="Disordered" evidence="15">
    <location>
        <begin position="45"/>
        <end position="70"/>
    </location>
</feature>
<evidence type="ECO:0000256" key="5">
    <source>
        <dbReference type="ARBA" id="ARBA00022679"/>
    </source>
</evidence>
<evidence type="ECO:0000256" key="6">
    <source>
        <dbReference type="ARBA" id="ARBA00022692"/>
    </source>
</evidence>
<keyword evidence="11 16" id="KW-1133">Transmembrane helix</keyword>
<name>A0ABQ9MYU9_HEVBR</name>
<dbReference type="SMART" id="SM00184">
    <property type="entry name" value="RING"/>
    <property type="match status" value="1"/>
</dbReference>
<comment type="caution">
    <text evidence="18">The sequence shown here is derived from an EMBL/GenBank/DDBJ whole genome shotgun (WGS) entry which is preliminary data.</text>
</comment>
<keyword evidence="10" id="KW-0862">Zinc</keyword>
<keyword evidence="12 16" id="KW-0472">Membrane</keyword>
<feature type="transmembrane region" description="Helical" evidence="16">
    <location>
        <begin position="12"/>
        <end position="35"/>
    </location>
</feature>
<keyword evidence="9" id="KW-0833">Ubl conjugation pathway</keyword>
<dbReference type="InterPro" id="IPR013083">
    <property type="entry name" value="Znf_RING/FYVE/PHD"/>
</dbReference>
<keyword evidence="5" id="KW-0808">Transferase</keyword>
<dbReference type="InterPro" id="IPR001841">
    <property type="entry name" value="Znf_RING"/>
</dbReference>
<evidence type="ECO:0000256" key="11">
    <source>
        <dbReference type="ARBA" id="ARBA00022989"/>
    </source>
</evidence>
<comment type="subcellular location">
    <subcellularLocation>
        <location evidence="2">Membrane</location>
        <topology evidence="2">Single-pass membrane protein</topology>
    </subcellularLocation>
</comment>
<proteinExistence type="inferred from homology"/>
<evidence type="ECO:0000256" key="3">
    <source>
        <dbReference type="ARBA" id="ARBA00004906"/>
    </source>
</evidence>
<protein>
    <recommendedName>
        <fullName evidence="4">RING-type E3 ubiquitin transferase</fullName>
        <ecNumber evidence="4">2.3.2.27</ecNumber>
    </recommendedName>
</protein>
<evidence type="ECO:0000256" key="4">
    <source>
        <dbReference type="ARBA" id="ARBA00012483"/>
    </source>
</evidence>
<dbReference type="SUPFAM" id="SSF57850">
    <property type="entry name" value="RING/U-box"/>
    <property type="match status" value="1"/>
</dbReference>
<evidence type="ECO:0000256" key="8">
    <source>
        <dbReference type="ARBA" id="ARBA00022771"/>
    </source>
</evidence>
<dbReference type="Proteomes" id="UP001174677">
    <property type="component" value="Chromosome 3"/>
</dbReference>
<evidence type="ECO:0000256" key="2">
    <source>
        <dbReference type="ARBA" id="ARBA00004167"/>
    </source>
</evidence>
<evidence type="ECO:0000256" key="12">
    <source>
        <dbReference type="ARBA" id="ARBA00023136"/>
    </source>
</evidence>
<dbReference type="PANTHER" id="PTHR46913">
    <property type="entry name" value="RING-H2 FINGER PROTEIN ATL16"/>
    <property type="match status" value="1"/>
</dbReference>
<keyword evidence="7" id="KW-0479">Metal-binding</keyword>
<evidence type="ECO:0000259" key="17">
    <source>
        <dbReference type="PROSITE" id="PS50089"/>
    </source>
</evidence>
<evidence type="ECO:0000256" key="16">
    <source>
        <dbReference type="SAM" id="Phobius"/>
    </source>
</evidence>
<keyword evidence="19" id="KW-1185">Reference proteome</keyword>
<dbReference type="PANTHER" id="PTHR46913:SF1">
    <property type="entry name" value="RING-H2 FINGER PROTEIN ATL16"/>
    <property type="match status" value="1"/>
</dbReference>
<comment type="pathway">
    <text evidence="3">Protein modification; protein ubiquitination.</text>
</comment>
<evidence type="ECO:0000256" key="15">
    <source>
        <dbReference type="SAM" id="MobiDB-lite"/>
    </source>
</evidence>
<dbReference type="PROSITE" id="PS50089">
    <property type="entry name" value="ZF_RING_2"/>
    <property type="match status" value="1"/>
</dbReference>
<evidence type="ECO:0000256" key="1">
    <source>
        <dbReference type="ARBA" id="ARBA00000900"/>
    </source>
</evidence>
<evidence type="ECO:0000256" key="13">
    <source>
        <dbReference type="ARBA" id="ARBA00024209"/>
    </source>
</evidence>
<feature type="compositionally biased region" description="Polar residues" evidence="15">
    <location>
        <begin position="45"/>
        <end position="57"/>
    </location>
</feature>